<feature type="domain" description="HpcH/HpaI aldolase/citrate lyase" evidence="6">
    <location>
        <begin position="4"/>
        <end position="219"/>
    </location>
</feature>
<proteinExistence type="inferred from homology"/>
<dbReference type="PANTHER" id="PTHR32308:SF0">
    <property type="entry name" value="HPCH_HPAI ALDOLASE_CITRATE LYASE DOMAIN-CONTAINING PROTEIN"/>
    <property type="match status" value="1"/>
</dbReference>
<reference evidence="7 8" key="1">
    <citation type="submission" date="2019-06" db="EMBL/GenBank/DDBJ databases">
        <title>A novel bacterium of genus Amaricoccus, isolated from marine sediment.</title>
        <authorList>
            <person name="Huang H."/>
            <person name="Mo K."/>
            <person name="Hu Y."/>
        </authorList>
    </citation>
    <scope>NUCLEOTIDE SEQUENCE [LARGE SCALE GENOMIC DNA]</scope>
    <source>
        <strain evidence="7 8">HB172011</strain>
    </source>
</reference>
<dbReference type="Gene3D" id="3.20.20.60">
    <property type="entry name" value="Phosphoenolpyruvate-binding domains"/>
    <property type="match status" value="1"/>
</dbReference>
<evidence type="ECO:0000256" key="5">
    <source>
        <dbReference type="PIRSR" id="PIRSR015582-2"/>
    </source>
</evidence>
<gene>
    <name evidence="7" type="ORF">FJM51_19960</name>
</gene>
<evidence type="ECO:0000256" key="2">
    <source>
        <dbReference type="ARBA" id="ARBA00005568"/>
    </source>
</evidence>
<dbReference type="EMBL" id="VFRP01000030">
    <property type="protein sequence ID" value="TPE47491.1"/>
    <property type="molecule type" value="Genomic_DNA"/>
</dbReference>
<keyword evidence="8" id="KW-1185">Reference proteome</keyword>
<evidence type="ECO:0000256" key="1">
    <source>
        <dbReference type="ARBA" id="ARBA00001946"/>
    </source>
</evidence>
<dbReference type="OrthoDB" id="9800547at2"/>
<dbReference type="RefSeq" id="WP_140455899.1">
    <property type="nucleotide sequence ID" value="NZ_VFRP01000030.1"/>
</dbReference>
<comment type="similarity">
    <text evidence="2">Belongs to the HpcH/HpaI aldolase family.</text>
</comment>
<evidence type="ECO:0000313" key="7">
    <source>
        <dbReference type="EMBL" id="TPE47491.1"/>
    </source>
</evidence>
<dbReference type="InterPro" id="IPR011206">
    <property type="entry name" value="Citrate_lyase_beta/mcl1/mcl2"/>
</dbReference>
<dbReference type="InterPro" id="IPR005000">
    <property type="entry name" value="Aldolase/citrate-lyase_domain"/>
</dbReference>
<evidence type="ECO:0000259" key="6">
    <source>
        <dbReference type="Pfam" id="PF03328"/>
    </source>
</evidence>
<dbReference type="InterPro" id="IPR015813">
    <property type="entry name" value="Pyrv/PenolPyrv_kinase-like_dom"/>
</dbReference>
<evidence type="ECO:0000313" key="8">
    <source>
        <dbReference type="Proteomes" id="UP000319255"/>
    </source>
</evidence>
<dbReference type="Pfam" id="PF03328">
    <property type="entry name" value="HpcH_HpaI"/>
    <property type="match status" value="1"/>
</dbReference>
<protein>
    <submittedName>
        <fullName evidence="7">CoA ester lyase</fullName>
    </submittedName>
</protein>
<keyword evidence="7" id="KW-0456">Lyase</keyword>
<comment type="caution">
    <text evidence="7">The sequence shown here is derived from an EMBL/GenBank/DDBJ whole genome shotgun (WGS) entry which is preliminary data.</text>
</comment>
<dbReference type="GO" id="GO:0000287">
    <property type="term" value="F:magnesium ion binding"/>
    <property type="evidence" value="ECO:0007669"/>
    <property type="project" value="TreeGrafter"/>
</dbReference>
<accession>A0A501WKC3</accession>
<dbReference type="Proteomes" id="UP000319255">
    <property type="component" value="Unassembled WGS sequence"/>
</dbReference>
<sequence>MTPRSWLIVPADNEEKIAAALGSAADAVIFDLEDSVAASEKARARDILRGLGARTAGGPSRWVRINPLESEFSGPDIGCCEELELDGLVLPKAEEGEQVRRLAMDVMEASWRLHAMVGATPASLFGMDSFIGAAASLTTMSCGIDDLSTALGASSKFDADGSLSFTYRLARSLCLTAARAAGAQPVDGVFRDVTDVERLRREAEAARREGFTGKLAIDPSQVEVINEAFTPTAEEVAAARAIVAAFEAEPRRGSLAVGARLIDRPRLAQARGVLQRAGAAKE</sequence>
<dbReference type="GO" id="GO:0016829">
    <property type="term" value="F:lyase activity"/>
    <property type="evidence" value="ECO:0007669"/>
    <property type="project" value="UniProtKB-KW"/>
</dbReference>
<dbReference type="SUPFAM" id="SSF51621">
    <property type="entry name" value="Phosphoenolpyruvate/pyruvate domain"/>
    <property type="match status" value="1"/>
</dbReference>
<name>A0A501WKC3_9RHOB</name>
<organism evidence="7 8">
    <name type="scientific">Amaricoccus solimangrovi</name>
    <dbReference type="NCBI Taxonomy" id="2589815"/>
    <lineage>
        <taxon>Bacteria</taxon>
        <taxon>Pseudomonadati</taxon>
        <taxon>Pseudomonadota</taxon>
        <taxon>Alphaproteobacteria</taxon>
        <taxon>Rhodobacterales</taxon>
        <taxon>Paracoccaceae</taxon>
        <taxon>Amaricoccus</taxon>
    </lineage>
</organism>
<dbReference type="PIRSF" id="PIRSF015582">
    <property type="entry name" value="Cit_lyase_B"/>
    <property type="match status" value="1"/>
</dbReference>
<evidence type="ECO:0000256" key="3">
    <source>
        <dbReference type="ARBA" id="ARBA00022723"/>
    </source>
</evidence>
<comment type="cofactor">
    <cofactor evidence="1">
        <name>Mg(2+)</name>
        <dbReference type="ChEBI" id="CHEBI:18420"/>
    </cofactor>
</comment>
<dbReference type="AlphaFoldDB" id="A0A501WKC3"/>
<dbReference type="InterPro" id="IPR040442">
    <property type="entry name" value="Pyrv_kinase-like_dom_sf"/>
</dbReference>
<feature type="binding site" evidence="5">
    <location>
        <position position="146"/>
    </location>
    <ligand>
        <name>Mg(2+)</name>
        <dbReference type="ChEBI" id="CHEBI:18420"/>
    </ligand>
</feature>
<dbReference type="PANTHER" id="PTHR32308">
    <property type="entry name" value="LYASE BETA SUBUNIT, PUTATIVE (AFU_ORTHOLOGUE AFUA_4G13030)-RELATED"/>
    <property type="match status" value="1"/>
</dbReference>
<dbReference type="GO" id="GO:0006107">
    <property type="term" value="P:oxaloacetate metabolic process"/>
    <property type="evidence" value="ECO:0007669"/>
    <property type="project" value="TreeGrafter"/>
</dbReference>
<evidence type="ECO:0000256" key="4">
    <source>
        <dbReference type="ARBA" id="ARBA00022842"/>
    </source>
</evidence>
<keyword evidence="4 5" id="KW-0460">Magnesium</keyword>
<keyword evidence="3 5" id="KW-0479">Metal-binding</keyword>